<dbReference type="PANTHER" id="PTHR36919:SF3">
    <property type="entry name" value="BLL5882 PROTEIN"/>
    <property type="match status" value="1"/>
</dbReference>
<feature type="domain" description="DUF2147" evidence="2">
    <location>
        <begin position="25"/>
        <end position="140"/>
    </location>
</feature>
<feature type="signal peptide" evidence="1">
    <location>
        <begin position="1"/>
        <end position="20"/>
    </location>
</feature>
<feature type="chain" id="PRO_5015483158" evidence="1">
    <location>
        <begin position="21"/>
        <end position="142"/>
    </location>
</feature>
<reference evidence="3 4" key="1">
    <citation type="submission" date="2018-04" db="EMBL/GenBank/DDBJ databases">
        <title>Marixanthomonas spongiae HN-E44 sp. nov., isolated from a marine sponge.</title>
        <authorList>
            <person name="Luo L."/>
            <person name="Zhuang L."/>
        </authorList>
    </citation>
    <scope>NUCLEOTIDE SEQUENCE [LARGE SCALE GENOMIC DNA]</scope>
    <source>
        <strain evidence="3 4">HN-E44</strain>
    </source>
</reference>
<sequence>MKNLFLTTILAAITAFTAVAQDVTGKWKTIDDETGEAKSIVEIYKENGKMYGKVVEILNPDKKDATCVDCPGADKGKPILGLVIIKGLEKDGDEYNDGKILDPNSGKLYKCYIELENDNKLKVRGYIGFSLLGRTQYWYRQE</sequence>
<keyword evidence="4" id="KW-1185">Reference proteome</keyword>
<dbReference type="Gene3D" id="2.40.128.520">
    <property type="match status" value="1"/>
</dbReference>
<dbReference type="RefSeq" id="WP_116695081.1">
    <property type="nucleotide sequence ID" value="NZ_QEHR01000007.1"/>
</dbReference>
<dbReference type="PANTHER" id="PTHR36919">
    <property type="entry name" value="BLR1215 PROTEIN"/>
    <property type="match status" value="1"/>
</dbReference>
<evidence type="ECO:0000256" key="1">
    <source>
        <dbReference type="SAM" id="SignalP"/>
    </source>
</evidence>
<organism evidence="3 4">
    <name type="scientific">Marixanthomonas spongiae</name>
    <dbReference type="NCBI Taxonomy" id="2174845"/>
    <lineage>
        <taxon>Bacteria</taxon>
        <taxon>Pseudomonadati</taxon>
        <taxon>Bacteroidota</taxon>
        <taxon>Flavobacteriia</taxon>
        <taxon>Flavobacteriales</taxon>
        <taxon>Flavobacteriaceae</taxon>
        <taxon>Marixanthomonas</taxon>
    </lineage>
</organism>
<dbReference type="OrthoDB" id="9814399at2"/>
<evidence type="ECO:0000313" key="3">
    <source>
        <dbReference type="EMBL" id="PVW13948.1"/>
    </source>
</evidence>
<proteinExistence type="predicted"/>
<keyword evidence="1" id="KW-0732">Signal</keyword>
<dbReference type="Pfam" id="PF09917">
    <property type="entry name" value="DUF2147"/>
    <property type="match status" value="1"/>
</dbReference>
<gene>
    <name evidence="3" type="ORF">DDV96_12445</name>
</gene>
<dbReference type="Proteomes" id="UP000245962">
    <property type="component" value="Unassembled WGS sequence"/>
</dbReference>
<evidence type="ECO:0000313" key="4">
    <source>
        <dbReference type="Proteomes" id="UP000245962"/>
    </source>
</evidence>
<evidence type="ECO:0000259" key="2">
    <source>
        <dbReference type="Pfam" id="PF09917"/>
    </source>
</evidence>
<dbReference type="EMBL" id="QEHR01000007">
    <property type="protein sequence ID" value="PVW13948.1"/>
    <property type="molecule type" value="Genomic_DNA"/>
</dbReference>
<protein>
    <submittedName>
        <fullName evidence="3">DUF2147 domain-containing protein</fullName>
    </submittedName>
</protein>
<dbReference type="AlphaFoldDB" id="A0A2U0HYN3"/>
<comment type="caution">
    <text evidence="3">The sequence shown here is derived from an EMBL/GenBank/DDBJ whole genome shotgun (WGS) entry which is preliminary data.</text>
</comment>
<name>A0A2U0HYN3_9FLAO</name>
<dbReference type="InterPro" id="IPR019223">
    <property type="entry name" value="DUF2147"/>
</dbReference>
<accession>A0A2U0HYN3</accession>